<dbReference type="OrthoDB" id="9805967at2"/>
<gene>
    <name evidence="10" type="ordered locus">Desal_0413</name>
</gene>
<proteinExistence type="predicted"/>
<dbReference type="SMART" id="SM00388">
    <property type="entry name" value="HisKA"/>
    <property type="match status" value="1"/>
</dbReference>
<dbReference type="PROSITE" id="PS50109">
    <property type="entry name" value="HIS_KIN"/>
    <property type="match status" value="1"/>
</dbReference>
<dbReference type="Gene3D" id="1.10.287.130">
    <property type="match status" value="1"/>
</dbReference>
<dbReference type="CDD" id="cd00082">
    <property type="entry name" value="HisKA"/>
    <property type="match status" value="1"/>
</dbReference>
<dbReference type="Pfam" id="PF02518">
    <property type="entry name" value="HATPase_c"/>
    <property type="match status" value="1"/>
</dbReference>
<evidence type="ECO:0000256" key="1">
    <source>
        <dbReference type="ARBA" id="ARBA00000085"/>
    </source>
</evidence>
<dbReference type="SUPFAM" id="SSF55874">
    <property type="entry name" value="ATPase domain of HSP90 chaperone/DNA topoisomerase II/histidine kinase"/>
    <property type="match status" value="1"/>
</dbReference>
<keyword evidence="8" id="KW-0902">Two-component regulatory system</keyword>
<keyword evidence="3" id="KW-0597">Phosphoprotein</keyword>
<dbReference type="InterPro" id="IPR003661">
    <property type="entry name" value="HisK_dim/P_dom"/>
</dbReference>
<dbReference type="SUPFAM" id="SSF47384">
    <property type="entry name" value="Homodimeric domain of signal transducing histidine kinase"/>
    <property type="match status" value="1"/>
</dbReference>
<evidence type="ECO:0000256" key="2">
    <source>
        <dbReference type="ARBA" id="ARBA00012438"/>
    </source>
</evidence>
<comment type="catalytic activity">
    <reaction evidence="1">
        <text>ATP + protein L-histidine = ADP + protein N-phospho-L-histidine.</text>
        <dbReference type="EC" id="2.7.13.3"/>
    </reaction>
</comment>
<keyword evidence="4" id="KW-0808">Transferase</keyword>
<dbReference type="InterPro" id="IPR003594">
    <property type="entry name" value="HATPase_dom"/>
</dbReference>
<protein>
    <recommendedName>
        <fullName evidence="2">histidine kinase</fullName>
        <ecNumber evidence="2">2.7.13.3</ecNumber>
    </recommendedName>
</protein>
<evidence type="ECO:0000256" key="6">
    <source>
        <dbReference type="ARBA" id="ARBA00022777"/>
    </source>
</evidence>
<dbReference type="EC" id="2.7.13.3" evidence="2"/>
<evidence type="ECO:0000256" key="4">
    <source>
        <dbReference type="ARBA" id="ARBA00022679"/>
    </source>
</evidence>
<evidence type="ECO:0000313" key="11">
    <source>
        <dbReference type="Proteomes" id="UP000002601"/>
    </source>
</evidence>
<dbReference type="InterPro" id="IPR036097">
    <property type="entry name" value="HisK_dim/P_sf"/>
</dbReference>
<dbReference type="GO" id="GO:0000155">
    <property type="term" value="F:phosphorelay sensor kinase activity"/>
    <property type="evidence" value="ECO:0007669"/>
    <property type="project" value="InterPro"/>
</dbReference>
<sequence length="811" mass="89940">MKLPRPYSIQSKFLLSLILTSLVIGGVLFAGFSTHMSQVLENVVREKARMVFGQVDSVQNYVRGILRPQMYEELPDKFIIQAMSSSFVTRNIMARDENEPSTFTYRRVAEKSRNPSYEAKGIELELIKYFRENPQQQLWEGYKNIKGEKHFVMARPAVFKKSCLRCHGKIEDAPVELIELYGNRGFNHTQDSIGGIDFVGLPVSASVAHIQETIMSYIGVFLLAVLLYLGATNMLFKRIVANNIRILTTNFRRNFSDEKGVALFREVEQEDEVGEMIGGIEKLSDYMFDARQKLQDYASNLEHMVEERTGELEQEATARQSDVELFVQLLAGSSSSQSRGELWKVALPLIHKRFNLERTAYVCTFSSKNFYSIPETPERPELPDNWVELLTDSVSLILDDRAYIPVESSSGSAEGLLCLFRKEGSSFREKDRGILRAIGRQLGIAADSISALNSIVRHNTNLQSIFEGISDPLLLADGTGAPIVANESARKLGEELSEGCITDGGVVSLLCQGWGDSANCGISKSLLMNEALSREVSLPEGRSFAINIYPIHHTENPHERRVVVYVHETTSQKKMLAQMTQAEKMATVGKLSAGLAHEINNPLGVILCYAELLKKGASGQSAEDIEVILKHTRQAQTVLKDLLNFARPKVSSTTGTEFSGIIREVADVFRIQADKQGARIDLDLDESVPKLNVEPQALEHIVANLLLNGLDAVPENEGRLKVSLAMEGAEQVVFKIMDNGPGIAQEDLQYVFDPFYTTKEVNKGSGLGLAVVFGFMSDIGGSIEVENGDEDKGELSGAVFTLKFPLTAKDK</sequence>
<dbReference type="InterPro" id="IPR036890">
    <property type="entry name" value="HATPase_C_sf"/>
</dbReference>
<dbReference type="Pfam" id="PF11845">
    <property type="entry name" value="Tll0287-like"/>
    <property type="match status" value="1"/>
</dbReference>
<dbReference type="InterPro" id="IPR005467">
    <property type="entry name" value="His_kinase_dom"/>
</dbReference>
<dbReference type="PANTHER" id="PTHR43065">
    <property type="entry name" value="SENSOR HISTIDINE KINASE"/>
    <property type="match status" value="1"/>
</dbReference>
<dbReference type="HOGENOM" id="CLU_018965_0_0_7"/>
<organism evidence="10 11">
    <name type="scientific">Maridesulfovibrio salexigens (strain ATCC 14822 / DSM 2638 / NCIMB 8403 / VKM B-1763)</name>
    <name type="common">Desulfovibrio salexigens</name>
    <dbReference type="NCBI Taxonomy" id="526222"/>
    <lineage>
        <taxon>Bacteria</taxon>
        <taxon>Pseudomonadati</taxon>
        <taxon>Thermodesulfobacteriota</taxon>
        <taxon>Desulfovibrionia</taxon>
        <taxon>Desulfovibrionales</taxon>
        <taxon>Desulfovibrionaceae</taxon>
        <taxon>Maridesulfovibrio</taxon>
    </lineage>
</organism>
<dbReference type="RefSeq" id="WP_012766006.1">
    <property type="nucleotide sequence ID" value="NC_012881.1"/>
</dbReference>
<feature type="domain" description="Histidine kinase" evidence="9">
    <location>
        <begin position="594"/>
        <end position="808"/>
    </location>
</feature>
<keyword evidence="7" id="KW-0067">ATP-binding</keyword>
<reference evidence="10 11" key="1">
    <citation type="submission" date="2009-06" db="EMBL/GenBank/DDBJ databases">
        <title>Complete sequence of Desulfovibrio salexigens DSM 2638.</title>
        <authorList>
            <consortium name="US DOE Joint Genome Institute"/>
            <person name="Lucas S."/>
            <person name="Copeland A."/>
            <person name="Lapidus A."/>
            <person name="Glavina del Rio T."/>
            <person name="Tice H."/>
            <person name="Bruce D."/>
            <person name="Goodwin L."/>
            <person name="Pitluck S."/>
            <person name="Munk A.C."/>
            <person name="Brettin T."/>
            <person name="Detter J.C."/>
            <person name="Han C."/>
            <person name="Tapia R."/>
            <person name="Larimer F."/>
            <person name="Land M."/>
            <person name="Hauser L."/>
            <person name="Kyrpides N."/>
            <person name="Anderson I."/>
            <person name="Wall J.D."/>
            <person name="Arkin A.P."/>
            <person name="Dehal P."/>
            <person name="Chivian D."/>
            <person name="Giles B."/>
            <person name="Hazen T.C."/>
        </authorList>
    </citation>
    <scope>NUCLEOTIDE SEQUENCE [LARGE SCALE GENOMIC DNA]</scope>
    <source>
        <strain evidence="11">ATCC 14822 / DSM 2638 / NCIMB 8403 / VKM B-1763</strain>
    </source>
</reference>
<dbReference type="AlphaFoldDB" id="C6BX00"/>
<dbReference type="PRINTS" id="PR00344">
    <property type="entry name" value="BCTRLSENSOR"/>
</dbReference>
<dbReference type="InterPro" id="IPR021796">
    <property type="entry name" value="Tll0287-like_dom"/>
</dbReference>
<evidence type="ECO:0000259" key="9">
    <source>
        <dbReference type="PROSITE" id="PS50109"/>
    </source>
</evidence>
<dbReference type="InterPro" id="IPR004358">
    <property type="entry name" value="Sig_transdc_His_kin-like_C"/>
</dbReference>
<evidence type="ECO:0000256" key="5">
    <source>
        <dbReference type="ARBA" id="ARBA00022741"/>
    </source>
</evidence>
<dbReference type="Gene3D" id="3.30.565.10">
    <property type="entry name" value="Histidine kinase-like ATPase, C-terminal domain"/>
    <property type="match status" value="1"/>
</dbReference>
<dbReference type="Pfam" id="PF00512">
    <property type="entry name" value="HisKA"/>
    <property type="match status" value="1"/>
</dbReference>
<evidence type="ECO:0000256" key="7">
    <source>
        <dbReference type="ARBA" id="ARBA00022840"/>
    </source>
</evidence>
<keyword evidence="11" id="KW-1185">Reference proteome</keyword>
<keyword evidence="6 10" id="KW-0418">Kinase</keyword>
<keyword evidence="5" id="KW-0547">Nucleotide-binding</keyword>
<evidence type="ECO:0000313" key="10">
    <source>
        <dbReference type="EMBL" id="ACS78480.1"/>
    </source>
</evidence>
<name>C6BX00_MARSD</name>
<dbReference type="EMBL" id="CP001649">
    <property type="protein sequence ID" value="ACS78480.1"/>
    <property type="molecule type" value="Genomic_DNA"/>
</dbReference>
<dbReference type="eggNOG" id="COG4191">
    <property type="taxonomic scope" value="Bacteria"/>
</dbReference>
<dbReference type="PANTHER" id="PTHR43065:SF10">
    <property type="entry name" value="PEROXIDE STRESS-ACTIVATED HISTIDINE KINASE MAK3"/>
    <property type="match status" value="1"/>
</dbReference>
<dbReference type="Proteomes" id="UP000002601">
    <property type="component" value="Chromosome"/>
</dbReference>
<dbReference type="STRING" id="526222.Desal_0413"/>
<accession>C6BX00</accession>
<evidence type="ECO:0000256" key="3">
    <source>
        <dbReference type="ARBA" id="ARBA00022553"/>
    </source>
</evidence>
<evidence type="ECO:0000256" key="8">
    <source>
        <dbReference type="ARBA" id="ARBA00023012"/>
    </source>
</evidence>
<dbReference type="GO" id="GO:0005524">
    <property type="term" value="F:ATP binding"/>
    <property type="evidence" value="ECO:0007669"/>
    <property type="project" value="UniProtKB-KW"/>
</dbReference>
<dbReference type="KEGG" id="dsa:Desal_0413"/>
<dbReference type="SMART" id="SM00387">
    <property type="entry name" value="HATPase_c"/>
    <property type="match status" value="1"/>
</dbReference>